<evidence type="ECO:0000313" key="2">
    <source>
        <dbReference type="Proteomes" id="UP001523216"/>
    </source>
</evidence>
<organism evidence="1 2">
    <name type="scientific">Paractinoplanes hotanensis</name>
    <dbReference type="NCBI Taxonomy" id="2906497"/>
    <lineage>
        <taxon>Bacteria</taxon>
        <taxon>Bacillati</taxon>
        <taxon>Actinomycetota</taxon>
        <taxon>Actinomycetes</taxon>
        <taxon>Micromonosporales</taxon>
        <taxon>Micromonosporaceae</taxon>
        <taxon>Paractinoplanes</taxon>
    </lineage>
</organism>
<dbReference type="Proteomes" id="UP001523216">
    <property type="component" value="Unassembled WGS sequence"/>
</dbReference>
<sequence length="95" mass="10525">MDHLNDRPGWKCLACGELWPCATAQERLIEEFWAFPSILTIYLTAQMYDALGDLVADGQMAPADLFERFVAWARKAVVAPEGDDEGGPPADDPQQ</sequence>
<reference evidence="1 2" key="1">
    <citation type="submission" date="2022-06" db="EMBL/GenBank/DDBJ databases">
        <title>Actinoplanes abujensis sp. nov., isolated from Nigerian arid soil.</title>
        <authorList>
            <person name="Ding P."/>
        </authorList>
    </citation>
    <scope>NUCLEOTIDE SEQUENCE [LARGE SCALE GENOMIC DNA]</scope>
    <source>
        <strain evidence="2">TRM88002</strain>
    </source>
</reference>
<evidence type="ECO:0000313" key="1">
    <source>
        <dbReference type="EMBL" id="MCM4083306.1"/>
    </source>
</evidence>
<accession>A0ABT0YB87</accession>
<comment type="caution">
    <text evidence="1">The sequence shown here is derived from an EMBL/GenBank/DDBJ whole genome shotgun (WGS) entry which is preliminary data.</text>
</comment>
<dbReference type="EMBL" id="JAMQOL010000058">
    <property type="protein sequence ID" value="MCM4083306.1"/>
    <property type="molecule type" value="Genomic_DNA"/>
</dbReference>
<evidence type="ECO:0008006" key="3">
    <source>
        <dbReference type="Google" id="ProtNLM"/>
    </source>
</evidence>
<name>A0ABT0YB87_9ACTN</name>
<dbReference type="RefSeq" id="WP_251803013.1">
    <property type="nucleotide sequence ID" value="NZ_JAMQOL010000058.1"/>
</dbReference>
<proteinExistence type="predicted"/>
<gene>
    <name evidence="1" type="ORF">LXN57_37740</name>
</gene>
<protein>
    <recommendedName>
        <fullName evidence="3">Flavin reductase</fullName>
    </recommendedName>
</protein>
<keyword evidence="2" id="KW-1185">Reference proteome</keyword>